<evidence type="ECO:0000256" key="10">
    <source>
        <dbReference type="SAM" id="MobiDB-lite"/>
    </source>
</evidence>
<dbReference type="SMART" id="SM00353">
    <property type="entry name" value="HLH"/>
    <property type="match status" value="1"/>
</dbReference>
<dbReference type="InterPro" id="IPR037077">
    <property type="entry name" value="Nuc_rcpt_coact_Ncoa_int_sf"/>
</dbReference>
<feature type="region of interest" description="Disordered" evidence="10">
    <location>
        <begin position="1"/>
        <end position="40"/>
    </location>
</feature>
<comment type="similarity">
    <text evidence="2 9">Belongs to the SRC/p160 nuclear receptor coactivator family.</text>
</comment>
<evidence type="ECO:0000256" key="1">
    <source>
        <dbReference type="ARBA" id="ARBA00004123"/>
    </source>
</evidence>
<dbReference type="GO" id="GO:0032870">
    <property type="term" value="P:cellular response to hormone stimulus"/>
    <property type="evidence" value="ECO:0007669"/>
    <property type="project" value="TreeGrafter"/>
</dbReference>
<dbReference type="SUPFAM" id="SSF69125">
    <property type="entry name" value="Nuclear receptor coactivator interlocking domain"/>
    <property type="match status" value="1"/>
</dbReference>
<evidence type="ECO:0000313" key="12">
    <source>
        <dbReference type="Ensembl" id="ENSCHIP00010011236.1"/>
    </source>
</evidence>
<dbReference type="InterPro" id="IPR056193">
    <property type="entry name" value="bHLH_NCOA1-3"/>
</dbReference>
<dbReference type="InterPro" id="IPR011598">
    <property type="entry name" value="bHLH_dom"/>
</dbReference>
<dbReference type="PROSITE" id="PS50888">
    <property type="entry name" value="BHLH"/>
    <property type="match status" value="1"/>
</dbReference>
<feature type="compositionally biased region" description="Polar residues" evidence="10">
    <location>
        <begin position="495"/>
        <end position="507"/>
    </location>
</feature>
<feature type="domain" description="BHLH" evidence="11">
    <location>
        <begin position="26"/>
        <end position="83"/>
    </location>
</feature>
<keyword evidence="6 9" id="KW-0010">Activator</keyword>
<dbReference type="InterPro" id="IPR009110">
    <property type="entry name" value="Nuc_rcpt_coact"/>
</dbReference>
<dbReference type="InterPro" id="IPR014935">
    <property type="entry name" value="SRC/p160_LXXLL"/>
</dbReference>
<dbReference type="PANTHER" id="PTHR10684">
    <property type="entry name" value="NUCLEAR RECEPTOR COACTIVATOR"/>
    <property type="match status" value="1"/>
</dbReference>
<reference evidence="12" key="1">
    <citation type="submission" date="2019-03" db="EMBL/GenBank/DDBJ databases">
        <title>Genome sequencing and reference-guided assembly of Black Bengal Goat (Capra hircus).</title>
        <authorList>
            <person name="Siddiki A.Z."/>
            <person name="Baten A."/>
            <person name="Billah M."/>
            <person name="Alam M.A.U."/>
            <person name="Shawrob K.S.M."/>
            <person name="Saha S."/>
            <person name="Chowdhury M."/>
            <person name="Rahman A.H."/>
            <person name="Stear M."/>
            <person name="Miah G."/>
            <person name="Das G.B."/>
            <person name="Hossain M.M."/>
            <person name="Kumkum M."/>
            <person name="Islam M.S."/>
            <person name="Mollah A.M."/>
            <person name="Ahsan A."/>
            <person name="Tusar F."/>
            <person name="Khan M.K.I."/>
        </authorList>
    </citation>
    <scope>NUCLEOTIDE SEQUENCE [LARGE SCALE GENOMIC DNA]</scope>
</reference>
<dbReference type="FunFam" id="4.10.280.10:FF:000008">
    <property type="entry name" value="Nuclear receptor coactivator"/>
    <property type="match status" value="1"/>
</dbReference>
<feature type="compositionally biased region" description="Polar residues" evidence="10">
    <location>
        <begin position="956"/>
        <end position="968"/>
    </location>
</feature>
<protein>
    <recommendedName>
        <fullName evidence="9">Nuclear receptor coactivator</fullName>
    </recommendedName>
</protein>
<dbReference type="GO" id="GO:0005634">
    <property type="term" value="C:nucleus"/>
    <property type="evidence" value="ECO:0007669"/>
    <property type="project" value="UniProtKB-SubCell"/>
</dbReference>
<reference evidence="12" key="2">
    <citation type="submission" date="2025-08" db="UniProtKB">
        <authorList>
            <consortium name="Ensembl"/>
        </authorList>
    </citation>
    <scope>IDENTIFICATION</scope>
</reference>
<dbReference type="GO" id="GO:0016922">
    <property type="term" value="F:nuclear receptor binding"/>
    <property type="evidence" value="ECO:0007669"/>
    <property type="project" value="UniProtKB-UniRule"/>
</dbReference>
<keyword evidence="7 9" id="KW-0804">Transcription</keyword>
<proteinExistence type="inferred from homology"/>
<dbReference type="GO" id="GO:0003713">
    <property type="term" value="F:transcription coactivator activity"/>
    <property type="evidence" value="ECO:0007669"/>
    <property type="project" value="InterPro"/>
</dbReference>
<evidence type="ECO:0000256" key="9">
    <source>
        <dbReference type="PIRNR" id="PIRNR038181"/>
    </source>
</evidence>
<evidence type="ECO:0000256" key="7">
    <source>
        <dbReference type="ARBA" id="ARBA00023163"/>
    </source>
</evidence>
<evidence type="ECO:0000256" key="3">
    <source>
        <dbReference type="ARBA" id="ARBA00022737"/>
    </source>
</evidence>
<dbReference type="Gene3D" id="4.10.280.10">
    <property type="entry name" value="Helix-loop-helix DNA-binding domain"/>
    <property type="match status" value="1"/>
</dbReference>
<feature type="compositionally biased region" description="Polar residues" evidence="10">
    <location>
        <begin position="395"/>
        <end position="420"/>
    </location>
</feature>
<dbReference type="InterPro" id="IPR035965">
    <property type="entry name" value="PAS-like_dom_sf"/>
</dbReference>
<dbReference type="InterPro" id="IPR028822">
    <property type="entry name" value="NCOA2_bHLH"/>
</dbReference>
<evidence type="ECO:0000256" key="4">
    <source>
        <dbReference type="ARBA" id="ARBA00023015"/>
    </source>
</evidence>
<organism evidence="12">
    <name type="scientific">Capra hircus</name>
    <name type="common">Goat</name>
    <dbReference type="NCBI Taxonomy" id="9925"/>
    <lineage>
        <taxon>Eukaryota</taxon>
        <taxon>Metazoa</taxon>
        <taxon>Chordata</taxon>
        <taxon>Craniata</taxon>
        <taxon>Vertebrata</taxon>
        <taxon>Euteleostomi</taxon>
        <taxon>Mammalia</taxon>
        <taxon>Eutheria</taxon>
        <taxon>Laurasiatheria</taxon>
        <taxon>Artiodactyla</taxon>
        <taxon>Ruminantia</taxon>
        <taxon>Pecora</taxon>
        <taxon>Bovidae</taxon>
        <taxon>Caprinae</taxon>
        <taxon>Capra</taxon>
    </lineage>
</organism>
<dbReference type="Pfam" id="PF08815">
    <property type="entry name" value="Nuc_rec_co-act"/>
    <property type="match status" value="1"/>
</dbReference>
<feature type="compositionally biased region" description="Low complexity" evidence="10">
    <location>
        <begin position="572"/>
        <end position="582"/>
    </location>
</feature>
<keyword evidence="4 9" id="KW-0805">Transcription regulation</keyword>
<dbReference type="SMART" id="SM01151">
    <property type="entry name" value="DUF1518"/>
    <property type="match status" value="1"/>
</dbReference>
<dbReference type="InterPro" id="IPR036638">
    <property type="entry name" value="HLH_DNA-bd_sf"/>
</dbReference>
<dbReference type="PANTHER" id="PTHR10684:SF2">
    <property type="entry name" value="NUCLEAR RECEPTOR COACTIVATOR 2"/>
    <property type="match status" value="1"/>
</dbReference>
<dbReference type="CDD" id="cd18950">
    <property type="entry name" value="bHLH-PAS_NCoA2_SRC2"/>
    <property type="match status" value="1"/>
</dbReference>
<feature type="region of interest" description="Disordered" evidence="10">
    <location>
        <begin position="395"/>
        <end position="447"/>
    </location>
</feature>
<dbReference type="GO" id="GO:0046983">
    <property type="term" value="F:protein dimerization activity"/>
    <property type="evidence" value="ECO:0007669"/>
    <property type="project" value="InterPro"/>
</dbReference>
<dbReference type="InterPro" id="IPR032565">
    <property type="entry name" value="NCOA2/3_DUF4927"/>
</dbReference>
<feature type="region of interest" description="Disordered" evidence="10">
    <location>
        <begin position="491"/>
        <end position="674"/>
    </location>
</feature>
<evidence type="ECO:0000256" key="8">
    <source>
        <dbReference type="ARBA" id="ARBA00023242"/>
    </source>
</evidence>
<dbReference type="PIRSF" id="PIRSF038181">
    <property type="entry name" value="Nuclear_receptor_coactivator"/>
    <property type="match status" value="1"/>
</dbReference>
<keyword evidence="5" id="KW-0090">Biological rhythms</keyword>
<comment type="subcellular location">
    <subcellularLocation>
        <location evidence="1 9">Nucleus</location>
    </subcellularLocation>
</comment>
<dbReference type="InterPro" id="IPR014920">
    <property type="entry name" value="Nuc_rcpt_coact_Ncoa-typ"/>
</dbReference>
<dbReference type="Gene3D" id="6.10.140.20">
    <property type="entry name" value="Nuclear receptor coactivator, Ncoa-type, interlocking domain"/>
    <property type="match status" value="1"/>
</dbReference>
<dbReference type="GO" id="GO:0045944">
    <property type="term" value="P:positive regulation of transcription by RNA polymerase II"/>
    <property type="evidence" value="ECO:0007669"/>
    <property type="project" value="TreeGrafter"/>
</dbReference>
<feature type="compositionally biased region" description="Polar residues" evidence="10">
    <location>
        <begin position="592"/>
        <end position="605"/>
    </location>
</feature>
<keyword evidence="8 9" id="KW-0539">Nucleus</keyword>
<dbReference type="InterPro" id="IPR010011">
    <property type="entry name" value="NCO_DUF1518"/>
</dbReference>
<dbReference type="SUPFAM" id="SSF55785">
    <property type="entry name" value="PYP-like sensor domain (PAS domain)"/>
    <property type="match status" value="1"/>
</dbReference>
<evidence type="ECO:0000256" key="6">
    <source>
        <dbReference type="ARBA" id="ARBA00023159"/>
    </source>
</evidence>
<dbReference type="Pfam" id="PF16665">
    <property type="entry name" value="NCOA_u2"/>
    <property type="match status" value="1"/>
</dbReference>
<evidence type="ECO:0000259" key="11">
    <source>
        <dbReference type="PROSITE" id="PS50888"/>
    </source>
</evidence>
<dbReference type="Pfam" id="PF16279">
    <property type="entry name" value="DUF4927"/>
    <property type="match status" value="1"/>
</dbReference>
<evidence type="ECO:0000256" key="5">
    <source>
        <dbReference type="ARBA" id="ARBA00023108"/>
    </source>
</evidence>
<dbReference type="InterPro" id="IPR017426">
    <property type="entry name" value="Nuclear_rcpt_coactivator"/>
</dbReference>
<sequence>MSGMGENTPDPSRAETRKRKECPDQLGPSPKRSTEKRNREQENKYIEELAELIFANFNDIDNFNFKPDKCAILKETVKQIRQIKEQEKAAAANIDEVQKSDVSSTGQGVIDKDALGPMMLEALDGFFFVVNLEGNVVFVSENVTHLTLVSLPCWVASAFCSVNGGAWSGEPPRRNSHTFNCRMLVKPLPESEEEGHDNQEAHQKYETMQCFAVSQPKSIKEEGEDLQSCLICVARRVPMKERPALPSSESFTTRQDLQVLRQGLAFSQIYRFSLSDGTLVAAQTKSKLIRSQTTNEPQLVISLHVLHREQNVCVMNPDLTGQAMGKPLNPISSSSPAHPAMCSGNPGQDMTLSSNINFPMNGPKEQMGMPMGRFGGSGGMNHVSSIMQATTPQGSNYALKMNSPSQSSPGLNPGQPSSMLSPRHRMSPGVAGSPRIPPSQFSPAGSLHSPVGVCSSTGNSHSYTNSSLNALQALSEGHGVSLGSSLASPDLKMGNLQNSPVNMNPPQLSKMGSLDSKDCFGLYGEPPEGPTGPAESSCHPGEPKDPSEAGLPAAGSNERPDGQSRLLDNKGQTKLLQLLTTKSDQIEPSPLPSSLSDTNKDSTGSLPGPGSTHGTSLKEKHKILHRLLQDSSSPVDLAKLTAEATGKELSQEASSTAPGSEATIKQEPVSPKKKENALLRYLLDKDDTKDIGLPEITPKLERLDSKTDPASNTKLIAMKTEKEEMSFEPSDQPGSELDNLEEILDDLQNSQLPQLFPDTRPGAPAGSVDKQAIINDLMQLTAESSPVTPVGAQKTAMRIPQSTFNNPRPGQLGRLLPNQNFPLDITLQSPTGAGPFPPIRNSSPYSVIPQPGMMGNQGMIGNQGNLGNSSTGMLGSNAARPTMPSGEWAPQSPAVRVTCAATSNAMSRPIQGGMIRNPTASIPMRPNSQPGQRQMLQPQVMNMGPSELEMNMGGPQYSQQQAPPNQTAPWPESILPIDQAPFASQNRQPFGSSPDDLLCPHPAAESPSDEGALLDQLYLALRNFDGLEEIDRALGIPELVSQSQGVDPEQFSSQDSSLMLEQKTPVFPQQYASQAQVAQGSYTPMQDPSFHTMGQRPSYATLRMQPRPGLRPTGLVQSQPNQLRLQLQHRLQAQQNRQPLMNQISNVSNVNLTLRPGVPTQAPINAQMLAQRQREILNQHLRQRQMHHQQQQVQQRTLMMRGQGLNMTPSVVAPSGVPATMSNPRLPQANAQQFPFPPNYGMGPRPPPPFTRQLQLIGSPRVQCSVFPSLSSATTLSPTYQASSDMNGWAQGSMGANSMFSQQSPPHFAQQANTSMYNNNMNINVSMATNTGGMSNMNQMTGQISMTSVTSVPTSGLSSMGPEQVNDPALRGGGLFPSQLPGMDMIKQEGDASRVRNNREINPWL</sequence>
<accession>A0A8C2QVL9</accession>
<dbReference type="Pfam" id="PF23172">
    <property type="entry name" value="bHLH_NCOA"/>
    <property type="match status" value="1"/>
</dbReference>
<feature type="region of interest" description="Disordered" evidence="10">
    <location>
        <begin position="950"/>
        <end position="972"/>
    </location>
</feature>
<dbReference type="Pfam" id="PF14598">
    <property type="entry name" value="PAS_11"/>
    <property type="match status" value="1"/>
</dbReference>
<dbReference type="SUPFAM" id="SSF47459">
    <property type="entry name" value="HLH, helix-loop-helix DNA-binding domain"/>
    <property type="match status" value="1"/>
</dbReference>
<dbReference type="Pfam" id="PF08832">
    <property type="entry name" value="SRC-1"/>
    <property type="match status" value="1"/>
</dbReference>
<name>A0A8C2QVL9_CAPHI</name>
<dbReference type="GO" id="GO:0048511">
    <property type="term" value="P:rhythmic process"/>
    <property type="evidence" value="ECO:0007669"/>
    <property type="project" value="UniProtKB-KW"/>
</dbReference>
<evidence type="ECO:0000256" key="2">
    <source>
        <dbReference type="ARBA" id="ARBA00009933"/>
    </source>
</evidence>
<keyword evidence="3" id="KW-0677">Repeat</keyword>
<dbReference type="Gene3D" id="3.30.450.20">
    <property type="entry name" value="PAS domain"/>
    <property type="match status" value="3"/>
</dbReference>
<dbReference type="Ensembl" id="ENSCHIT00010015881.1">
    <property type="protein sequence ID" value="ENSCHIP00010011236.1"/>
    <property type="gene ID" value="ENSCHIG00010008244.1"/>
</dbReference>